<sequence length="793" mass="90489">MTSEAFSRVLIDKALEASGWDLAKQVRFELATSTGRADYILNGKYGPLCVLEAKSEDKDPYDAKEQARGYAENINVPFIILSNGKEHWFWNYKRKDQDAYRIERLPSSEDLERLRLKNLQPPRPLMSEVITPQYLQPFKFDVKVRGYQIKSLDTIFTQFDSERKRRFLLEMATGTGKTLLCAALIRRFLTTRNAERVLFIVDRIELARQTLEEFNIYLAEFKPVLFKTARRRPGELLGSSVVVATIQSLMVDRRYREEFTPFHFDLVVNDEAHRSIYGDAREVVQFFQATRVGLTATPKAYLKNIDIEKLGQENPKALEARQLRDTYQYFGCKPGFPTYRYDIIDAAKDPEGPFLCLPKIFDLRSDITTQALADNGWAVVINEQEENYKIQDLERKIFTPARNQVMCEAFLKEAQRDPSGALGKSLIFAVNQEHATTLTKIFNAMQPGIALTITSRIPASSNLAKEFRDNKRSEKIAVSVDMLSTGYNCRDLLNIGLMRPIFSPTEYIQIKGRGTRLFTFKIGNTTYEKKNFFMLDFCAVAEYFEEKYDYSVPLTLPREPGTKGPKPPPGGGGGPTTGGGTVGEPPPPPFGHREIPVWEGKDELVMREVIEVCPDGEKVDVMTFRGSYEKDLKDFVSETPELKEAIEDEDDDTIEVIMNERFYHRPKMFYSPDKLIISYGVPATTPAFVYNAVGRKPLPTKDDIISDTVDSISARFNLRYNEQKWVDTTAQLLAEDPQSLKLFMAGDMTIFSASQFNRLGGIDQLTRFDQRDQVFEALRQSGLVRQTLLTAHH</sequence>
<dbReference type="PANTHER" id="PTHR47396">
    <property type="entry name" value="TYPE I RESTRICTION ENZYME ECOKI R PROTEIN"/>
    <property type="match status" value="1"/>
</dbReference>
<dbReference type="GO" id="GO:0009307">
    <property type="term" value="P:DNA restriction-modification system"/>
    <property type="evidence" value="ECO:0007669"/>
    <property type="project" value="UniProtKB-KW"/>
</dbReference>
<dbReference type="GO" id="GO:0009035">
    <property type="term" value="F:type I site-specific deoxyribonuclease activity"/>
    <property type="evidence" value="ECO:0007669"/>
    <property type="project" value="UniProtKB-EC"/>
</dbReference>
<organism evidence="3 4">
    <name type="scientific">Candidatus Abzuiibacterium crystallinum</name>
    <dbReference type="NCBI Taxonomy" id="1974748"/>
    <lineage>
        <taxon>Bacteria</taxon>
        <taxon>Pseudomonadati</taxon>
        <taxon>Candidatus Omnitrophota</taxon>
        <taxon>Candidatus Abzuiibacterium</taxon>
    </lineage>
</organism>
<dbReference type="InterPro" id="IPR006935">
    <property type="entry name" value="Helicase/UvrB_N"/>
</dbReference>
<dbReference type="InterPro" id="IPR050742">
    <property type="entry name" value="Helicase_Restrict-Modif_Enz"/>
</dbReference>
<dbReference type="PROSITE" id="PS51192">
    <property type="entry name" value="HELICASE_ATP_BIND_1"/>
    <property type="match status" value="1"/>
</dbReference>
<dbReference type="PANTHER" id="PTHR47396:SF1">
    <property type="entry name" value="ATP-DEPENDENT HELICASE IRC3-RELATED"/>
    <property type="match status" value="1"/>
</dbReference>
<gene>
    <name evidence="3" type="ORF">COV74_01245</name>
</gene>
<dbReference type="Pfam" id="PF04851">
    <property type="entry name" value="ResIII"/>
    <property type="match status" value="1"/>
</dbReference>
<feature type="region of interest" description="Disordered" evidence="1">
    <location>
        <begin position="555"/>
        <end position="594"/>
    </location>
</feature>
<dbReference type="InterPro" id="IPR027417">
    <property type="entry name" value="P-loop_NTPase"/>
</dbReference>
<proteinExistence type="predicted"/>
<dbReference type="GO" id="GO:0005829">
    <property type="term" value="C:cytosol"/>
    <property type="evidence" value="ECO:0007669"/>
    <property type="project" value="TreeGrafter"/>
</dbReference>
<name>A0A2H0LS27_9BACT</name>
<feature type="compositionally biased region" description="Gly residues" evidence="1">
    <location>
        <begin position="571"/>
        <end position="582"/>
    </location>
</feature>
<evidence type="ECO:0000256" key="1">
    <source>
        <dbReference type="SAM" id="MobiDB-lite"/>
    </source>
</evidence>
<dbReference type="EMBL" id="PCVY01000016">
    <property type="protein sequence ID" value="PIQ87176.1"/>
    <property type="molecule type" value="Genomic_DNA"/>
</dbReference>
<dbReference type="GO" id="GO:0005524">
    <property type="term" value="F:ATP binding"/>
    <property type="evidence" value="ECO:0007669"/>
    <property type="project" value="UniProtKB-KW"/>
</dbReference>
<accession>A0A2H0LS27</accession>
<dbReference type="SUPFAM" id="SSF52540">
    <property type="entry name" value="P-loop containing nucleoside triphosphate hydrolases"/>
    <property type="match status" value="1"/>
</dbReference>
<reference evidence="3 4" key="1">
    <citation type="submission" date="2017-09" db="EMBL/GenBank/DDBJ databases">
        <title>Depth-based differentiation of microbial function through sediment-hosted aquifers and enrichment of novel symbionts in the deep terrestrial subsurface.</title>
        <authorList>
            <person name="Probst A.J."/>
            <person name="Ladd B."/>
            <person name="Jarett J.K."/>
            <person name="Geller-Mcgrath D.E."/>
            <person name="Sieber C.M."/>
            <person name="Emerson J.B."/>
            <person name="Anantharaman K."/>
            <person name="Thomas B.C."/>
            <person name="Malmstrom R."/>
            <person name="Stieglmeier M."/>
            <person name="Klingl A."/>
            <person name="Woyke T."/>
            <person name="Ryan C.M."/>
            <person name="Banfield J.F."/>
        </authorList>
    </citation>
    <scope>NUCLEOTIDE SEQUENCE [LARGE SCALE GENOMIC DNA]</scope>
    <source>
        <strain evidence="3">CG11_big_fil_rev_8_21_14_0_20_45_26</strain>
    </source>
</reference>
<protein>
    <recommendedName>
        <fullName evidence="2">Helicase ATP-binding domain-containing protein</fullName>
    </recommendedName>
</protein>
<dbReference type="SMART" id="SM00487">
    <property type="entry name" value="DEXDc"/>
    <property type="match status" value="1"/>
</dbReference>
<dbReference type="InterPro" id="IPR007409">
    <property type="entry name" value="Restrct_endonuc_type1_HsdR_N"/>
</dbReference>
<comment type="caution">
    <text evidence="3">The sequence shown here is derived from an EMBL/GenBank/DDBJ whole genome shotgun (WGS) entry which is preliminary data.</text>
</comment>
<dbReference type="GO" id="GO:0003677">
    <property type="term" value="F:DNA binding"/>
    <property type="evidence" value="ECO:0007669"/>
    <property type="project" value="UniProtKB-KW"/>
</dbReference>
<evidence type="ECO:0000313" key="4">
    <source>
        <dbReference type="Proteomes" id="UP000230859"/>
    </source>
</evidence>
<evidence type="ECO:0000259" key="2">
    <source>
        <dbReference type="PROSITE" id="PS51192"/>
    </source>
</evidence>
<dbReference type="InterPro" id="IPR014001">
    <property type="entry name" value="Helicase_ATP-bd"/>
</dbReference>
<evidence type="ECO:0000313" key="3">
    <source>
        <dbReference type="EMBL" id="PIQ87176.1"/>
    </source>
</evidence>
<dbReference type="Gene3D" id="3.90.1570.30">
    <property type="match status" value="1"/>
</dbReference>
<dbReference type="AlphaFoldDB" id="A0A2H0LS27"/>
<dbReference type="Gene3D" id="3.40.50.300">
    <property type="entry name" value="P-loop containing nucleotide triphosphate hydrolases"/>
    <property type="match status" value="2"/>
</dbReference>
<dbReference type="Proteomes" id="UP000230859">
    <property type="component" value="Unassembled WGS sequence"/>
</dbReference>
<dbReference type="Pfam" id="PF04313">
    <property type="entry name" value="HSDR_N"/>
    <property type="match status" value="1"/>
</dbReference>
<feature type="domain" description="Helicase ATP-binding" evidence="2">
    <location>
        <begin position="158"/>
        <end position="316"/>
    </location>
</feature>